<dbReference type="Proteomes" id="UP000178176">
    <property type="component" value="Unassembled WGS sequence"/>
</dbReference>
<organism evidence="1 2">
    <name type="scientific">Candidatus Amesbacteria bacterium RIFCSPHIGHO2_01_FULL_48_32b</name>
    <dbReference type="NCBI Taxonomy" id="1797253"/>
    <lineage>
        <taxon>Bacteria</taxon>
        <taxon>Candidatus Amesiibacteriota</taxon>
    </lineage>
</organism>
<evidence type="ECO:0000313" key="2">
    <source>
        <dbReference type="Proteomes" id="UP000178176"/>
    </source>
</evidence>
<dbReference type="AlphaFoldDB" id="A0A1F4YDT2"/>
<dbReference type="EMBL" id="MEXH01000024">
    <property type="protein sequence ID" value="OGC92018.1"/>
    <property type="molecule type" value="Genomic_DNA"/>
</dbReference>
<sequence length="130" mass="15070">MEEIYYKKKLMGIKIRGVPKGSIPRTPKDWALQLVTLKHPKGTRLAAHYHQPKKRQTARLQEFLFVKRGKVRLDLYGPDIEYFKKIYLTAGQGYLTVDGGFGIQFLLNSELFELKNGPFVEDKVTIDEKK</sequence>
<name>A0A1F4YDT2_9BACT</name>
<reference evidence="1 2" key="1">
    <citation type="journal article" date="2016" name="Nat. Commun.">
        <title>Thousands of microbial genomes shed light on interconnected biogeochemical processes in an aquifer system.</title>
        <authorList>
            <person name="Anantharaman K."/>
            <person name="Brown C.T."/>
            <person name="Hug L.A."/>
            <person name="Sharon I."/>
            <person name="Castelle C.J."/>
            <person name="Probst A.J."/>
            <person name="Thomas B.C."/>
            <person name="Singh A."/>
            <person name="Wilkins M.J."/>
            <person name="Karaoz U."/>
            <person name="Brodie E.L."/>
            <person name="Williams K.H."/>
            <person name="Hubbard S.S."/>
            <person name="Banfield J.F."/>
        </authorList>
    </citation>
    <scope>NUCLEOTIDE SEQUENCE [LARGE SCALE GENOMIC DNA]</scope>
</reference>
<gene>
    <name evidence="1" type="ORF">A2876_03875</name>
</gene>
<proteinExistence type="predicted"/>
<accession>A0A1F4YDT2</accession>
<evidence type="ECO:0000313" key="1">
    <source>
        <dbReference type="EMBL" id="OGC92018.1"/>
    </source>
</evidence>
<protein>
    <submittedName>
        <fullName evidence="1">Uncharacterized protein</fullName>
    </submittedName>
</protein>
<comment type="caution">
    <text evidence="1">The sequence shown here is derived from an EMBL/GenBank/DDBJ whole genome shotgun (WGS) entry which is preliminary data.</text>
</comment>